<dbReference type="PATRIC" id="fig|445709.3.peg.1640"/>
<sequence>MTVQQASFNRAPLPRVGGQNLLVRNPVAVMTGLPAEGARAGSVDLRIENGRIAAIGPSLQAQPGDRVIDASRCVVYPGWINTHHHLFQNLLKAVPDGMNQDLQGWLASVPYPRLARFTPELTRIAARLGMAELLLSGATTCADHHYLYHAGGGGETGDALFEIAEEFGMRFVLCRGGALQSAGDHPGFSRTALRPESLDTMLADLERLKARYHDAHPDAMRRVVVAPTTPTFSLPPELLRELARAARAMDLRLHTHLSETDNYVRFCRERYNRLPVEFVADHEWLGSDVWFAHLVCLEPSEIALLAQTGTGIAHCPVSNSRLGSGIAPIPQLAAAGVPISLGVDGVASNESGSMIGEAHMTWLIHRAAQGAGATTAEDVIHWGSAGGARVLGLDAVGTLEVGQAADLVLYDVDHPRFFGFHDPAVAPVAAGEPIAVRTSIVNGRVVVDDGVIPGLDIARLRADAQRGVQQLLAGLDAAA</sequence>
<evidence type="ECO:0000256" key="1">
    <source>
        <dbReference type="ARBA" id="ARBA00006745"/>
    </source>
</evidence>
<dbReference type="GO" id="GO:0016810">
    <property type="term" value="F:hydrolase activity, acting on carbon-nitrogen (but not peptide) bonds"/>
    <property type="evidence" value="ECO:0007669"/>
    <property type="project" value="InterPro"/>
</dbReference>
<dbReference type="Pfam" id="PF01979">
    <property type="entry name" value="Amidohydro_1"/>
    <property type="match status" value="1"/>
</dbReference>
<evidence type="ECO:0000313" key="4">
    <source>
        <dbReference type="EMBL" id="AKJ68110.1"/>
    </source>
</evidence>
<dbReference type="InterPro" id="IPR006680">
    <property type="entry name" value="Amidohydro-rel"/>
</dbReference>
<protein>
    <submittedName>
        <fullName evidence="4">Amidohydrolase</fullName>
    </submittedName>
</protein>
<dbReference type="PANTHER" id="PTHR43794">
    <property type="entry name" value="AMINOHYDROLASE SSNA-RELATED"/>
    <property type="match status" value="1"/>
</dbReference>
<dbReference type="InterPro" id="IPR032466">
    <property type="entry name" value="Metal_Hydrolase"/>
</dbReference>
<dbReference type="RefSeq" id="WP_047213930.1">
    <property type="nucleotide sequence ID" value="NZ_CP011568.3"/>
</dbReference>
<keyword evidence="2 4" id="KW-0378">Hydrolase</keyword>
<dbReference type="Gene3D" id="2.30.40.10">
    <property type="entry name" value="Urease, subunit C, domain 1"/>
    <property type="match status" value="1"/>
</dbReference>
<dbReference type="NCBIfam" id="NF009059">
    <property type="entry name" value="PRK12393.1"/>
    <property type="match status" value="1"/>
</dbReference>
<evidence type="ECO:0000259" key="3">
    <source>
        <dbReference type="Pfam" id="PF01979"/>
    </source>
</evidence>
<keyword evidence="5" id="KW-1185">Reference proteome</keyword>
<gene>
    <name evidence="4" type="ORF">ABW99_07690</name>
</gene>
<dbReference type="EMBL" id="CP011568">
    <property type="protein sequence ID" value="AKJ68110.1"/>
    <property type="molecule type" value="Genomic_DNA"/>
</dbReference>
<dbReference type="OrthoDB" id="9807210at2"/>
<dbReference type="PANTHER" id="PTHR43794:SF11">
    <property type="entry name" value="AMIDOHYDROLASE-RELATED DOMAIN-CONTAINING PROTEIN"/>
    <property type="match status" value="1"/>
</dbReference>
<dbReference type="Gene3D" id="3.20.20.140">
    <property type="entry name" value="Metal-dependent hydrolases"/>
    <property type="match status" value="1"/>
</dbReference>
<name>A0A0G3EMB6_9BURK</name>
<dbReference type="SUPFAM" id="SSF51556">
    <property type="entry name" value="Metallo-dependent hydrolases"/>
    <property type="match status" value="1"/>
</dbReference>
<comment type="similarity">
    <text evidence="1">Belongs to the metallo-dependent hydrolases superfamily. ATZ/TRZ family.</text>
</comment>
<dbReference type="Proteomes" id="UP000036700">
    <property type="component" value="Chromosome"/>
</dbReference>
<dbReference type="AlphaFoldDB" id="A0A0G3EMB6"/>
<evidence type="ECO:0000313" key="5">
    <source>
        <dbReference type="Proteomes" id="UP000036700"/>
    </source>
</evidence>
<dbReference type="CDD" id="cd01298">
    <property type="entry name" value="ATZ_TRZ_like"/>
    <property type="match status" value="1"/>
</dbReference>
<dbReference type="InterPro" id="IPR050287">
    <property type="entry name" value="MTA/SAH_deaminase"/>
</dbReference>
<feature type="domain" description="Amidohydrolase-related" evidence="3">
    <location>
        <begin position="74"/>
        <end position="446"/>
    </location>
</feature>
<dbReference type="InterPro" id="IPR011059">
    <property type="entry name" value="Metal-dep_hydrolase_composite"/>
</dbReference>
<accession>A0A0G3EMB6</accession>
<dbReference type="KEGG" id="ptx:ABW99_07690"/>
<dbReference type="SUPFAM" id="SSF51338">
    <property type="entry name" value="Composite domain of metallo-dependent hydrolases"/>
    <property type="match status" value="1"/>
</dbReference>
<dbReference type="STRING" id="445709.ABW99_07690"/>
<evidence type="ECO:0000256" key="2">
    <source>
        <dbReference type="ARBA" id="ARBA00022801"/>
    </source>
</evidence>
<proteinExistence type="inferred from homology"/>
<reference evidence="5" key="1">
    <citation type="submission" date="2015-06" db="EMBL/GenBank/DDBJ databases">
        <authorList>
            <person name="Lim Y.L."/>
            <person name="Ee R."/>
            <person name="Yong D."/>
            <person name="How K.Y."/>
            <person name="Yin W.F."/>
            <person name="Chan K.G."/>
        </authorList>
    </citation>
    <scope>NUCLEOTIDE SEQUENCE [LARGE SCALE GENOMIC DNA]</scope>
    <source>
        <strain evidence="5">DSM 25325</strain>
    </source>
</reference>
<organism evidence="4 5">
    <name type="scientific">Pandoraea thiooxydans</name>
    <dbReference type="NCBI Taxonomy" id="445709"/>
    <lineage>
        <taxon>Bacteria</taxon>
        <taxon>Pseudomonadati</taxon>
        <taxon>Pseudomonadota</taxon>
        <taxon>Betaproteobacteria</taxon>
        <taxon>Burkholderiales</taxon>
        <taxon>Burkholderiaceae</taxon>
        <taxon>Pandoraea</taxon>
    </lineage>
</organism>